<dbReference type="KEGG" id="sfy:GFH48_18810"/>
<sequence>MRALPIAVTAAAAALMLTACDSGSADKKDSGGSPATSASSTACAIDHIDFEVGPANTAPAAGDTGNVPVTLTNHGDKCTLDGFPGIEVHDSAQGTEVFADKSAKPQKLTLVKDATASFTITYVRGTAGDAKSLDATSLKITLPGAKDAQRFKWSYGPLAGKTGPDDLNASVSTFQAAGD</sequence>
<accession>A0A5Q0LD97</accession>
<protein>
    <submittedName>
        <fullName evidence="3">DUF4232 domain-containing protein</fullName>
    </submittedName>
</protein>
<feature type="chain" id="PRO_5024897481" evidence="1">
    <location>
        <begin position="25"/>
        <end position="179"/>
    </location>
</feature>
<dbReference type="Pfam" id="PF14016">
    <property type="entry name" value="DUF4232"/>
    <property type="match status" value="1"/>
</dbReference>
<evidence type="ECO:0000313" key="4">
    <source>
        <dbReference type="Proteomes" id="UP000326179"/>
    </source>
</evidence>
<reference evidence="3 4" key="1">
    <citation type="submission" date="2019-10" db="EMBL/GenBank/DDBJ databases">
        <title>A novel species.</title>
        <authorList>
            <person name="Gao J."/>
        </authorList>
    </citation>
    <scope>NUCLEOTIDE SEQUENCE [LARGE SCALE GENOMIC DNA]</scope>
    <source>
        <strain evidence="3 4">QMT-28</strain>
    </source>
</reference>
<dbReference type="PROSITE" id="PS51257">
    <property type="entry name" value="PROKAR_LIPOPROTEIN"/>
    <property type="match status" value="1"/>
</dbReference>
<keyword evidence="1" id="KW-0732">Signal</keyword>
<keyword evidence="4" id="KW-1185">Reference proteome</keyword>
<dbReference type="AlphaFoldDB" id="A0A5Q0LD97"/>
<gene>
    <name evidence="3" type="ORF">GFH48_18810</name>
</gene>
<feature type="signal peptide" evidence="1">
    <location>
        <begin position="1"/>
        <end position="24"/>
    </location>
</feature>
<dbReference type="RefSeq" id="WP_153289321.1">
    <property type="nucleotide sequence ID" value="NZ_CP045643.1"/>
</dbReference>
<proteinExistence type="predicted"/>
<evidence type="ECO:0000259" key="2">
    <source>
        <dbReference type="Pfam" id="PF14016"/>
    </source>
</evidence>
<dbReference type="EMBL" id="CP045643">
    <property type="protein sequence ID" value="QFZ75045.1"/>
    <property type="molecule type" value="Genomic_DNA"/>
</dbReference>
<name>A0A5Q0LD97_9ACTN</name>
<feature type="domain" description="DUF4232" evidence="2">
    <location>
        <begin position="43"/>
        <end position="175"/>
    </location>
</feature>
<dbReference type="InterPro" id="IPR025326">
    <property type="entry name" value="DUF4232"/>
</dbReference>
<dbReference type="Proteomes" id="UP000326179">
    <property type="component" value="Chromosome"/>
</dbReference>
<evidence type="ECO:0000313" key="3">
    <source>
        <dbReference type="EMBL" id="QFZ75045.1"/>
    </source>
</evidence>
<evidence type="ECO:0000256" key="1">
    <source>
        <dbReference type="SAM" id="SignalP"/>
    </source>
</evidence>
<organism evidence="3 4">
    <name type="scientific">Streptomyces fagopyri</name>
    <dbReference type="NCBI Taxonomy" id="2662397"/>
    <lineage>
        <taxon>Bacteria</taxon>
        <taxon>Bacillati</taxon>
        <taxon>Actinomycetota</taxon>
        <taxon>Actinomycetes</taxon>
        <taxon>Kitasatosporales</taxon>
        <taxon>Streptomycetaceae</taxon>
        <taxon>Streptomyces</taxon>
    </lineage>
</organism>